<dbReference type="InterPro" id="IPR008271">
    <property type="entry name" value="Ser/Thr_kinase_AS"/>
</dbReference>
<feature type="region of interest" description="Disordered" evidence="7">
    <location>
        <begin position="432"/>
        <end position="454"/>
    </location>
</feature>
<dbReference type="GO" id="GO:0005524">
    <property type="term" value="F:ATP binding"/>
    <property type="evidence" value="ECO:0007669"/>
    <property type="project" value="UniProtKB-KW"/>
</dbReference>
<dbReference type="GO" id="GO:0035556">
    <property type="term" value="P:intracellular signal transduction"/>
    <property type="evidence" value="ECO:0007669"/>
    <property type="project" value="TreeGrafter"/>
</dbReference>
<keyword evidence="4" id="KW-0547">Nucleotide-binding</keyword>
<dbReference type="STRING" id="50990.A0A4Y7PK65"/>
<dbReference type="GO" id="GO:0004674">
    <property type="term" value="F:protein serine/threonine kinase activity"/>
    <property type="evidence" value="ECO:0007669"/>
    <property type="project" value="UniProtKB-KW"/>
</dbReference>
<name>A0A4Y7PK65_9AGAM</name>
<evidence type="ECO:0000259" key="8">
    <source>
        <dbReference type="PROSITE" id="PS50011"/>
    </source>
</evidence>
<dbReference type="PROSITE" id="PS50011">
    <property type="entry name" value="PROTEIN_KINASE_DOM"/>
    <property type="match status" value="1"/>
</dbReference>
<dbReference type="Pfam" id="PF00069">
    <property type="entry name" value="Pkinase"/>
    <property type="match status" value="1"/>
</dbReference>
<evidence type="ECO:0000256" key="6">
    <source>
        <dbReference type="ARBA" id="ARBA00022840"/>
    </source>
</evidence>
<evidence type="ECO:0000256" key="7">
    <source>
        <dbReference type="SAM" id="MobiDB-lite"/>
    </source>
</evidence>
<sequence length="495" mass="55786">MTVDANARERCIHQQRRLQIDDEVLGDYKIGKALHAGGTGDVKLAHHKSTGEKVIIKIHQRNALSDDNSSQQLTAKEIRTRREMSLATLLHHPNICATREVTLHHSHYYMVFEYVEGGNLLEYIIEHGRLRERVARKIARQIGSALEYCHRNNVVHRDLKIENILISKSGVIKISDFGLANLYNPDSHLSTFCGSSYFAAPELLNSQVYMGPEIDVWSFGVILYTLVCGRVPFDAENMLALQAKIKDVRVTYPRWLSTECNHLLQRIFVASPPQRASLKDVLSHKWMLRGFSSPPCHHLAHREPLHVNELDRSVFCFMGGFGFGSEEEIETRMREVLTGDPYPQALRAWERNRGLGNGFSGGELWTGTVDGTVSRSSLESDGTAVPESLTAIPNEKTRKMSRVPAKSNSLMFKLSVLGVYCRKILSLRPRFPRKSDSSDSRLPSAPSHPHLTGLDKTCSSDSAIAFHPLISIYYLAREKKRRHELAVKSLVVQDA</sequence>
<evidence type="ECO:0000256" key="2">
    <source>
        <dbReference type="ARBA" id="ARBA00022527"/>
    </source>
</evidence>
<evidence type="ECO:0000313" key="10">
    <source>
        <dbReference type="Proteomes" id="UP000294933"/>
    </source>
</evidence>
<evidence type="ECO:0000313" key="9">
    <source>
        <dbReference type="EMBL" id="TDL15777.1"/>
    </source>
</evidence>
<dbReference type="SMART" id="SM00220">
    <property type="entry name" value="S_TKc"/>
    <property type="match status" value="1"/>
</dbReference>
<dbReference type="Gene3D" id="1.10.510.10">
    <property type="entry name" value="Transferase(Phosphotransferase) domain 1"/>
    <property type="match status" value="1"/>
</dbReference>
<dbReference type="VEuPathDB" id="FungiDB:BD410DRAFT_902405"/>
<dbReference type="PANTHER" id="PTHR24346:SF82">
    <property type="entry name" value="KP78A-RELATED"/>
    <property type="match status" value="1"/>
</dbReference>
<dbReference type="SUPFAM" id="SSF56112">
    <property type="entry name" value="Protein kinase-like (PK-like)"/>
    <property type="match status" value="1"/>
</dbReference>
<keyword evidence="3" id="KW-0808">Transferase</keyword>
<organism evidence="9 10">
    <name type="scientific">Rickenella mellea</name>
    <dbReference type="NCBI Taxonomy" id="50990"/>
    <lineage>
        <taxon>Eukaryota</taxon>
        <taxon>Fungi</taxon>
        <taxon>Dikarya</taxon>
        <taxon>Basidiomycota</taxon>
        <taxon>Agaricomycotina</taxon>
        <taxon>Agaricomycetes</taxon>
        <taxon>Hymenochaetales</taxon>
        <taxon>Rickenellaceae</taxon>
        <taxon>Rickenella</taxon>
    </lineage>
</organism>
<evidence type="ECO:0000256" key="5">
    <source>
        <dbReference type="ARBA" id="ARBA00022777"/>
    </source>
</evidence>
<dbReference type="PANTHER" id="PTHR24346">
    <property type="entry name" value="MAP/MICROTUBULE AFFINITY-REGULATING KINASE"/>
    <property type="match status" value="1"/>
</dbReference>
<dbReference type="InterPro" id="IPR011009">
    <property type="entry name" value="Kinase-like_dom_sf"/>
</dbReference>
<keyword evidence="6" id="KW-0067">ATP-binding</keyword>
<dbReference type="OrthoDB" id="193931at2759"/>
<evidence type="ECO:0000256" key="1">
    <source>
        <dbReference type="ARBA" id="ARBA00010791"/>
    </source>
</evidence>
<keyword evidence="10" id="KW-1185">Reference proteome</keyword>
<feature type="domain" description="Protein kinase" evidence="8">
    <location>
        <begin position="28"/>
        <end position="287"/>
    </location>
</feature>
<reference evidence="9 10" key="1">
    <citation type="submission" date="2018-06" db="EMBL/GenBank/DDBJ databases">
        <title>A transcriptomic atlas of mushroom development highlights an independent origin of complex multicellularity.</title>
        <authorList>
            <consortium name="DOE Joint Genome Institute"/>
            <person name="Krizsan K."/>
            <person name="Almasi E."/>
            <person name="Merenyi Z."/>
            <person name="Sahu N."/>
            <person name="Viragh M."/>
            <person name="Koszo T."/>
            <person name="Mondo S."/>
            <person name="Kiss B."/>
            <person name="Balint B."/>
            <person name="Kues U."/>
            <person name="Barry K."/>
            <person name="Hegedus J.C."/>
            <person name="Henrissat B."/>
            <person name="Johnson J."/>
            <person name="Lipzen A."/>
            <person name="Ohm R."/>
            <person name="Nagy I."/>
            <person name="Pangilinan J."/>
            <person name="Yan J."/>
            <person name="Xiong Y."/>
            <person name="Grigoriev I.V."/>
            <person name="Hibbett D.S."/>
            <person name="Nagy L.G."/>
        </authorList>
    </citation>
    <scope>NUCLEOTIDE SEQUENCE [LARGE SCALE GENOMIC DNA]</scope>
    <source>
        <strain evidence="9 10">SZMC22713</strain>
    </source>
</reference>
<dbReference type="EMBL" id="ML170262">
    <property type="protein sequence ID" value="TDL15777.1"/>
    <property type="molecule type" value="Genomic_DNA"/>
</dbReference>
<proteinExistence type="inferred from homology"/>
<comment type="similarity">
    <text evidence="1">Belongs to the protein kinase superfamily. CAMK Ser/Thr protein kinase family. NIM1 subfamily.</text>
</comment>
<accession>A0A4Y7PK65</accession>
<dbReference type="GO" id="GO:0005737">
    <property type="term" value="C:cytoplasm"/>
    <property type="evidence" value="ECO:0007669"/>
    <property type="project" value="TreeGrafter"/>
</dbReference>
<dbReference type="Proteomes" id="UP000294933">
    <property type="component" value="Unassembled WGS sequence"/>
</dbReference>
<evidence type="ECO:0000256" key="4">
    <source>
        <dbReference type="ARBA" id="ARBA00022741"/>
    </source>
</evidence>
<dbReference type="PROSITE" id="PS00108">
    <property type="entry name" value="PROTEIN_KINASE_ST"/>
    <property type="match status" value="1"/>
</dbReference>
<dbReference type="AlphaFoldDB" id="A0A4Y7PK65"/>
<dbReference type="InterPro" id="IPR000719">
    <property type="entry name" value="Prot_kinase_dom"/>
</dbReference>
<keyword evidence="5 9" id="KW-0418">Kinase</keyword>
<gene>
    <name evidence="9" type="ORF">BD410DRAFT_902405</name>
</gene>
<dbReference type="FunFam" id="1.10.510.10:FF:000571">
    <property type="entry name" value="Maternal embryonic leucine zipper kinase"/>
    <property type="match status" value="1"/>
</dbReference>
<keyword evidence="2" id="KW-0723">Serine/threonine-protein kinase</keyword>
<protein>
    <submittedName>
        <fullName evidence="9">Pkinase-domain-containing protein</fullName>
    </submittedName>
</protein>
<dbReference type="GO" id="GO:0000226">
    <property type="term" value="P:microtubule cytoskeleton organization"/>
    <property type="evidence" value="ECO:0007669"/>
    <property type="project" value="TreeGrafter"/>
</dbReference>
<evidence type="ECO:0000256" key="3">
    <source>
        <dbReference type="ARBA" id="ARBA00022679"/>
    </source>
</evidence>